<dbReference type="PATRIC" id="fig|1094496.3.peg.1500"/>
<comment type="subcellular location">
    <subcellularLocation>
        <location evidence="1">Membrane</location>
        <topology evidence="1">Multi-pass membrane protein</topology>
    </subcellularLocation>
</comment>
<keyword evidence="3 6" id="KW-0812">Transmembrane</keyword>
<feature type="transmembrane region" description="Helical" evidence="6">
    <location>
        <begin position="143"/>
        <end position="168"/>
    </location>
</feature>
<name>N6UCT4_9HYPH</name>
<dbReference type="Proteomes" id="UP000014242">
    <property type="component" value="Unassembled WGS sequence"/>
</dbReference>
<feature type="transmembrane region" description="Helical" evidence="6">
    <location>
        <begin position="28"/>
        <end position="49"/>
    </location>
</feature>
<dbReference type="RefSeq" id="WP_010703098.1">
    <property type="nucleotide sequence ID" value="NZ_CM001845.1"/>
</dbReference>
<dbReference type="GO" id="GO:0016020">
    <property type="term" value="C:membrane"/>
    <property type="evidence" value="ECO:0007669"/>
    <property type="project" value="UniProtKB-SubCell"/>
</dbReference>
<evidence type="ECO:0000256" key="2">
    <source>
        <dbReference type="ARBA" id="ARBA00007802"/>
    </source>
</evidence>
<sequence length="312" mass="33551">MAKEIPHIYTMIDQRLVDTLNDIMDKSIVNLSSALFTPLSLSCTIYIAFMGYNVIYGRSSVPLWDFIATAAKLTIIITLTTKAPNYNAWVKDIFFTDLPNAIANVTQGAASSSDNVWDNMIRNAAAHAFDGANQHKGLTSMGLFIVNWLAGFICLIIVGFFCTIGFIVSMLAKVGLFLVLSVGPLFIGLYMFSTTRRFTEAWLGQVANFVILQVLVVLLGNLYVSLATEVLANSIEDIIVSLLQFLAIGICGIYLFVNLPAIAAALASGGANLTGATHLAHHSAKAAGKAAEAGGRAVKEVGRAVRKLITRI</sequence>
<evidence type="ECO:0000256" key="6">
    <source>
        <dbReference type="SAM" id="Phobius"/>
    </source>
</evidence>
<evidence type="ECO:0000256" key="4">
    <source>
        <dbReference type="ARBA" id="ARBA00022989"/>
    </source>
</evidence>
<geneLocation type="plasmid" evidence="7 8">
    <name>pML</name>
</geneLocation>
<dbReference type="GO" id="GO:0030255">
    <property type="term" value="P:protein secretion by the type IV secretion system"/>
    <property type="evidence" value="ECO:0007669"/>
    <property type="project" value="InterPro"/>
</dbReference>
<feature type="transmembrane region" description="Helical" evidence="6">
    <location>
        <begin position="206"/>
        <end position="226"/>
    </location>
</feature>
<keyword evidence="8" id="KW-1185">Reference proteome</keyword>
<dbReference type="Pfam" id="PF04610">
    <property type="entry name" value="TrbL"/>
    <property type="match status" value="1"/>
</dbReference>
<dbReference type="EMBL" id="AGWC01000010">
    <property type="protein sequence ID" value="ENN90424.1"/>
    <property type="molecule type" value="Genomic_DNA"/>
</dbReference>
<gene>
    <name evidence="7" type="primary">vblB6</name>
    <name evidence="7" type="ORF">m07a_pML00140</name>
</gene>
<evidence type="ECO:0000313" key="8">
    <source>
        <dbReference type="Proteomes" id="UP000014242"/>
    </source>
</evidence>
<protein>
    <submittedName>
        <fullName evidence="7">Type IV secretion protein VblB6</fullName>
    </submittedName>
</protein>
<dbReference type="eggNOG" id="COG3704">
    <property type="taxonomic scope" value="Bacteria"/>
</dbReference>
<reference evidence="7 8" key="1">
    <citation type="journal article" date="2013" name="PLoS Genet.">
        <title>A gene transfer agent and a dynamic repertoire of secretion systems hold the keys to the explosive radiation of the emerging pathogen Bartonella.</title>
        <authorList>
            <person name="Guy L."/>
            <person name="Nystedt B."/>
            <person name="Toft C."/>
            <person name="Zaremba-Niedzwiedzka K."/>
            <person name="Berglund E.C."/>
            <person name="Granberg F."/>
            <person name="Naslund K."/>
            <person name="Eriksson A.S."/>
            <person name="Andersson S.G."/>
        </authorList>
    </citation>
    <scope>NUCLEOTIDE SEQUENCE [LARGE SCALE GENOMIC DNA]</scope>
    <source>
        <strain evidence="8">m07a</strain>
    </source>
</reference>
<dbReference type="HOGENOM" id="CLU_065797_1_0_5"/>
<comment type="caution">
    <text evidence="7">The sequence shown here is derived from an EMBL/GenBank/DDBJ whole genome shotgun (WGS) entry which is preliminary data.</text>
</comment>
<dbReference type="AlphaFoldDB" id="N6UCT4"/>
<keyword evidence="4 6" id="KW-1133">Transmembrane helix</keyword>
<keyword evidence="5 6" id="KW-0472">Membrane</keyword>
<accession>N6UCT4</accession>
<feature type="transmembrane region" description="Helical" evidence="6">
    <location>
        <begin position="174"/>
        <end position="194"/>
    </location>
</feature>
<comment type="similarity">
    <text evidence="2">Belongs to the TrbL/VirB6 family.</text>
</comment>
<keyword evidence="7" id="KW-0614">Plasmid</keyword>
<proteinExistence type="inferred from homology"/>
<evidence type="ECO:0000313" key="7">
    <source>
        <dbReference type="EMBL" id="ENN90424.1"/>
    </source>
</evidence>
<evidence type="ECO:0000256" key="3">
    <source>
        <dbReference type="ARBA" id="ARBA00022692"/>
    </source>
</evidence>
<feature type="transmembrane region" description="Helical" evidence="6">
    <location>
        <begin position="238"/>
        <end position="257"/>
    </location>
</feature>
<evidence type="ECO:0000256" key="5">
    <source>
        <dbReference type="ARBA" id="ARBA00023136"/>
    </source>
</evidence>
<dbReference type="InterPro" id="IPR007688">
    <property type="entry name" value="Conjugal_tfr_TrbL/VirB6"/>
</dbReference>
<evidence type="ECO:0000256" key="1">
    <source>
        <dbReference type="ARBA" id="ARBA00004141"/>
    </source>
</evidence>
<organism evidence="7 8">
    <name type="scientific">Bartonella schoenbuchensis m07a</name>
    <dbReference type="NCBI Taxonomy" id="1094496"/>
    <lineage>
        <taxon>Bacteria</taxon>
        <taxon>Pseudomonadati</taxon>
        <taxon>Pseudomonadota</taxon>
        <taxon>Alphaproteobacteria</taxon>
        <taxon>Hyphomicrobiales</taxon>
        <taxon>Bartonellaceae</taxon>
        <taxon>Bartonella</taxon>
    </lineage>
</organism>